<dbReference type="GO" id="GO:0006508">
    <property type="term" value="P:proteolysis"/>
    <property type="evidence" value="ECO:0007669"/>
    <property type="project" value="InterPro"/>
</dbReference>
<dbReference type="AlphaFoldDB" id="A0AAJ0CFI2"/>
<dbReference type="PANTHER" id="PTHR42776">
    <property type="entry name" value="SERINE PEPTIDASE S9 FAMILY MEMBER"/>
    <property type="match status" value="1"/>
</dbReference>
<dbReference type="InterPro" id="IPR001375">
    <property type="entry name" value="Peptidase_S9_cat"/>
</dbReference>
<dbReference type="Pfam" id="PF00326">
    <property type="entry name" value="Peptidase_S9"/>
    <property type="match status" value="1"/>
</dbReference>
<evidence type="ECO:0000256" key="4">
    <source>
        <dbReference type="ARBA" id="ARBA00032829"/>
    </source>
</evidence>
<dbReference type="InterPro" id="IPR029058">
    <property type="entry name" value="AB_hydrolase_fold"/>
</dbReference>
<evidence type="ECO:0000256" key="1">
    <source>
        <dbReference type="ARBA" id="ARBA00010040"/>
    </source>
</evidence>
<reference evidence="6" key="1">
    <citation type="submission" date="2023-06" db="EMBL/GenBank/DDBJ databases">
        <title>Conoideocrella luteorostrata (Hypocreales: Clavicipitaceae), a potential biocontrol fungus for elongate hemlock scale in United States Christmas tree production areas.</title>
        <authorList>
            <person name="Barrett H."/>
            <person name="Lovett B."/>
            <person name="Macias A.M."/>
            <person name="Stajich J.E."/>
            <person name="Kasson M.T."/>
        </authorList>
    </citation>
    <scope>NUCLEOTIDE SEQUENCE</scope>
    <source>
        <strain evidence="6">ARSEF 14590</strain>
    </source>
</reference>
<evidence type="ECO:0000259" key="5">
    <source>
        <dbReference type="Pfam" id="PF00326"/>
    </source>
</evidence>
<organism evidence="6 7">
    <name type="scientific">Conoideocrella luteorostrata</name>
    <dbReference type="NCBI Taxonomy" id="1105319"/>
    <lineage>
        <taxon>Eukaryota</taxon>
        <taxon>Fungi</taxon>
        <taxon>Dikarya</taxon>
        <taxon>Ascomycota</taxon>
        <taxon>Pezizomycotina</taxon>
        <taxon>Sordariomycetes</taxon>
        <taxon>Hypocreomycetidae</taxon>
        <taxon>Hypocreales</taxon>
        <taxon>Clavicipitaceae</taxon>
        <taxon>Conoideocrella</taxon>
    </lineage>
</organism>
<keyword evidence="2" id="KW-0732">Signal</keyword>
<name>A0AAJ0CFI2_9HYPO</name>
<evidence type="ECO:0000256" key="2">
    <source>
        <dbReference type="ARBA" id="ARBA00022729"/>
    </source>
</evidence>
<dbReference type="PANTHER" id="PTHR42776:SF13">
    <property type="entry name" value="DIPEPTIDYL-PEPTIDASE 5"/>
    <property type="match status" value="1"/>
</dbReference>
<gene>
    <name evidence="6" type="ORF">QQS21_010186</name>
</gene>
<sequence length="703" mass="77840">MVQIVKLTPETLVTAPRRGAAVPNADGTLALFTESTHKIGKGTVAEIRVLNIQTNTSLELTDEDGVHDVQWMPGTRDEIVYLKSGDRGVTQAIVASGHDVKRERYVAAAFSAPVSNLKLKALDDGVAFVVTGLVGHDGSLYNETTAEKTSTAMVFDTPAIRFWNELYRAQRFSLWYNKLVKWDGKWRLAGALFNLISEAYLEAPLGMYGPGEPTGNFDIGQKGIAVVARDTTVRNPQYTYTSVQVYVPLASFSSPPTTKPLQILAPSFKGQGLAQNIRISPDGAVIAYLATDLRDLYNRQIHFAPSESLEVNKILGGQTQNIKTGREPPAGFEFAGSSANLVVHSEKHGRSILDHVNVFDESRSRSFYQGGGISTFYPLRHDRWDELVVSSSTLIASCVWQLVGVPGASMRIMSPSLRNNGQKFGLHEGMIREFWYAGADGILVHAFMVVPSDFDEMKKYPVVVRLHGGPVSSCNDSWIVAHANFAAWAEQGYVVVLPNLSGSVGYGLEFARRVNDSWGGKPFTDLQKLMDHLSKIQFLDMEKAVLAGGSYAAYLISWCFGHDIIKKFCCAIWHDGIFSTPSCQLQSDIIINDGSFGFSPYPWENMARFEAFNPSRPELLEKWKNAPPTIIVHSEKDYRCPMTEGLAAFNTLLAHGVPSRFLTFSDEGHIVEGAENILQWYRVVFDWVRKCVDGEVTRQSVSW</sequence>
<dbReference type="Gene3D" id="3.40.50.1820">
    <property type="entry name" value="alpha/beta hydrolase"/>
    <property type="match status" value="1"/>
</dbReference>
<evidence type="ECO:0000313" key="7">
    <source>
        <dbReference type="Proteomes" id="UP001251528"/>
    </source>
</evidence>
<dbReference type="GO" id="GO:0004252">
    <property type="term" value="F:serine-type endopeptidase activity"/>
    <property type="evidence" value="ECO:0007669"/>
    <property type="project" value="TreeGrafter"/>
</dbReference>
<comment type="caution">
    <text evidence="6">The sequence shown here is derived from an EMBL/GenBank/DDBJ whole genome shotgun (WGS) entry which is preliminary data.</text>
</comment>
<dbReference type="EMBL" id="JASWJB010000287">
    <property type="protein sequence ID" value="KAK2592115.1"/>
    <property type="molecule type" value="Genomic_DNA"/>
</dbReference>
<comment type="similarity">
    <text evidence="1">Belongs to the peptidase S9C family.</text>
</comment>
<accession>A0AAJ0CFI2</accession>
<keyword evidence="3" id="KW-0378">Hydrolase</keyword>
<dbReference type="SUPFAM" id="SSF53474">
    <property type="entry name" value="alpha/beta-Hydrolases"/>
    <property type="match status" value="1"/>
</dbReference>
<evidence type="ECO:0000313" key="6">
    <source>
        <dbReference type="EMBL" id="KAK2592115.1"/>
    </source>
</evidence>
<dbReference type="Proteomes" id="UP001251528">
    <property type="component" value="Unassembled WGS sequence"/>
</dbReference>
<proteinExistence type="inferred from homology"/>
<protein>
    <recommendedName>
        <fullName evidence="4">Dipeptidyl-peptidase V</fullName>
    </recommendedName>
</protein>
<feature type="domain" description="Peptidase S9 prolyl oligopeptidase catalytic" evidence="5">
    <location>
        <begin position="483"/>
        <end position="693"/>
    </location>
</feature>
<evidence type="ECO:0000256" key="3">
    <source>
        <dbReference type="ARBA" id="ARBA00022801"/>
    </source>
</evidence>
<keyword evidence="7" id="KW-1185">Reference proteome</keyword>